<dbReference type="AlphaFoldDB" id="A0A8H5CJI0"/>
<dbReference type="OrthoDB" id="10261782at2759"/>
<organism evidence="1 2">
    <name type="scientific">Ephemerocybe angulata</name>
    <dbReference type="NCBI Taxonomy" id="980116"/>
    <lineage>
        <taxon>Eukaryota</taxon>
        <taxon>Fungi</taxon>
        <taxon>Dikarya</taxon>
        <taxon>Basidiomycota</taxon>
        <taxon>Agaricomycotina</taxon>
        <taxon>Agaricomycetes</taxon>
        <taxon>Agaricomycetidae</taxon>
        <taxon>Agaricales</taxon>
        <taxon>Agaricineae</taxon>
        <taxon>Psathyrellaceae</taxon>
        <taxon>Ephemerocybe</taxon>
    </lineage>
</organism>
<comment type="caution">
    <text evidence="1">The sequence shown here is derived from an EMBL/GenBank/DDBJ whole genome shotgun (WGS) entry which is preliminary data.</text>
</comment>
<reference evidence="1 2" key="1">
    <citation type="journal article" date="2020" name="ISME J.">
        <title>Uncovering the hidden diversity of litter-decomposition mechanisms in mushroom-forming fungi.</title>
        <authorList>
            <person name="Floudas D."/>
            <person name="Bentzer J."/>
            <person name="Ahren D."/>
            <person name="Johansson T."/>
            <person name="Persson P."/>
            <person name="Tunlid A."/>
        </authorList>
    </citation>
    <scope>NUCLEOTIDE SEQUENCE [LARGE SCALE GENOMIC DNA]</scope>
    <source>
        <strain evidence="1 2">CBS 175.51</strain>
    </source>
</reference>
<protein>
    <submittedName>
        <fullName evidence="1">Uncharacterized protein</fullName>
    </submittedName>
</protein>
<evidence type="ECO:0000313" key="2">
    <source>
        <dbReference type="Proteomes" id="UP000541558"/>
    </source>
</evidence>
<evidence type="ECO:0000313" key="1">
    <source>
        <dbReference type="EMBL" id="KAF5342489.1"/>
    </source>
</evidence>
<sequence>MQGTMDAQDVLNWGKVQPDCLSDEKDRIEVQDLCKWGKKYNLDGFMSLNTDARIYYLLTA</sequence>
<dbReference type="Proteomes" id="UP000541558">
    <property type="component" value="Unassembled WGS sequence"/>
</dbReference>
<keyword evidence="2" id="KW-1185">Reference proteome</keyword>
<proteinExistence type="predicted"/>
<name>A0A8H5CJI0_9AGAR</name>
<accession>A0A8H5CJI0</accession>
<gene>
    <name evidence="1" type="ORF">D9611_001417</name>
</gene>
<dbReference type="EMBL" id="JAACJK010000001">
    <property type="protein sequence ID" value="KAF5342489.1"/>
    <property type="molecule type" value="Genomic_DNA"/>
</dbReference>